<evidence type="ECO:0000256" key="2">
    <source>
        <dbReference type="ARBA" id="ARBA00022475"/>
    </source>
</evidence>
<feature type="transmembrane region" description="Helical" evidence="6">
    <location>
        <begin position="159"/>
        <end position="182"/>
    </location>
</feature>
<evidence type="ECO:0008006" key="9">
    <source>
        <dbReference type="Google" id="ProtNLM"/>
    </source>
</evidence>
<gene>
    <name evidence="7" type="ORF">A2527_09340</name>
</gene>
<evidence type="ECO:0000256" key="4">
    <source>
        <dbReference type="ARBA" id="ARBA00022989"/>
    </source>
</evidence>
<dbReference type="InterPro" id="IPR022791">
    <property type="entry name" value="L-PG_synthase/AglD"/>
</dbReference>
<feature type="transmembrane region" description="Helical" evidence="6">
    <location>
        <begin position="263"/>
        <end position="285"/>
    </location>
</feature>
<dbReference type="STRING" id="1817772.A2527_09340"/>
<name>A0A1F6G7G7_9PROT</name>
<feature type="transmembrane region" description="Helical" evidence="6">
    <location>
        <begin position="45"/>
        <end position="66"/>
    </location>
</feature>
<dbReference type="Pfam" id="PF03706">
    <property type="entry name" value="LPG_synthase_TM"/>
    <property type="match status" value="1"/>
</dbReference>
<evidence type="ECO:0000313" key="8">
    <source>
        <dbReference type="Proteomes" id="UP000178449"/>
    </source>
</evidence>
<dbReference type="GO" id="GO:0005886">
    <property type="term" value="C:plasma membrane"/>
    <property type="evidence" value="ECO:0007669"/>
    <property type="project" value="UniProtKB-SubCell"/>
</dbReference>
<dbReference type="PANTHER" id="PTHR40277">
    <property type="entry name" value="BLL5419 PROTEIN"/>
    <property type="match status" value="1"/>
</dbReference>
<dbReference type="Proteomes" id="UP000178449">
    <property type="component" value="Unassembled WGS sequence"/>
</dbReference>
<keyword evidence="5 6" id="KW-0472">Membrane</keyword>
<proteinExistence type="predicted"/>
<sequence>MLQAKKLTILAIKLGLIGLILWYLVHSDKLNLETMGLFWKRPALMFGLTLLVLGATNLIVCYRWNILLKAQGETLPMARLYMIHWISQFFATVLPGTVSTDGVKAFYAIKETEGRLSKTECLTVLVVDRILGFYGLILVSVFALLSNLELIFSNPKLHLLALFVFGLTLGMSLFFAVIIFPFDQERDPFLRIAHKLPGSGIFARIYLAFKHYQHHLKTLALGLFLSVIGQLSVVIFFVFLTPLVCNCVPPTWNLMFAVPLGELSTVVPLGPAGIGVGHVAFDFLFGQMGMPAGADAFNLFTVIRLAVGLFGGIPYLMFKKRDGAFKADPA</sequence>
<dbReference type="EMBL" id="MFNE01000043">
    <property type="protein sequence ID" value="OGG94047.1"/>
    <property type="molecule type" value="Genomic_DNA"/>
</dbReference>
<feature type="transmembrane region" description="Helical" evidence="6">
    <location>
        <begin position="132"/>
        <end position="152"/>
    </location>
</feature>
<evidence type="ECO:0000256" key="6">
    <source>
        <dbReference type="SAM" id="Phobius"/>
    </source>
</evidence>
<keyword evidence="2" id="KW-1003">Cell membrane</keyword>
<evidence type="ECO:0000256" key="5">
    <source>
        <dbReference type="ARBA" id="ARBA00023136"/>
    </source>
</evidence>
<feature type="transmembrane region" description="Helical" evidence="6">
    <location>
        <begin position="7"/>
        <end position="25"/>
    </location>
</feature>
<comment type="subcellular location">
    <subcellularLocation>
        <location evidence="1">Cell membrane</location>
        <topology evidence="1">Multi-pass membrane protein</topology>
    </subcellularLocation>
</comment>
<feature type="transmembrane region" description="Helical" evidence="6">
    <location>
        <begin position="78"/>
        <end position="98"/>
    </location>
</feature>
<protein>
    <recommendedName>
        <fullName evidence="9">TIGR00374 family protein</fullName>
    </recommendedName>
</protein>
<accession>A0A1F6G7G7</accession>
<evidence type="ECO:0000313" key="7">
    <source>
        <dbReference type="EMBL" id="OGG94047.1"/>
    </source>
</evidence>
<comment type="caution">
    <text evidence="7">The sequence shown here is derived from an EMBL/GenBank/DDBJ whole genome shotgun (WGS) entry which is preliminary data.</text>
</comment>
<reference evidence="7 8" key="1">
    <citation type="journal article" date="2016" name="Nat. Commun.">
        <title>Thousands of microbial genomes shed light on interconnected biogeochemical processes in an aquifer system.</title>
        <authorList>
            <person name="Anantharaman K."/>
            <person name="Brown C.T."/>
            <person name="Hug L.A."/>
            <person name="Sharon I."/>
            <person name="Castelle C.J."/>
            <person name="Probst A.J."/>
            <person name="Thomas B.C."/>
            <person name="Singh A."/>
            <person name="Wilkins M.J."/>
            <person name="Karaoz U."/>
            <person name="Brodie E.L."/>
            <person name="Williams K.H."/>
            <person name="Hubbard S.S."/>
            <person name="Banfield J.F."/>
        </authorList>
    </citation>
    <scope>NUCLEOTIDE SEQUENCE [LARGE SCALE GENOMIC DNA]</scope>
</reference>
<evidence type="ECO:0000256" key="3">
    <source>
        <dbReference type="ARBA" id="ARBA00022692"/>
    </source>
</evidence>
<keyword evidence="3 6" id="KW-0812">Transmembrane</keyword>
<evidence type="ECO:0000256" key="1">
    <source>
        <dbReference type="ARBA" id="ARBA00004651"/>
    </source>
</evidence>
<dbReference type="PANTHER" id="PTHR40277:SF1">
    <property type="entry name" value="BLL5419 PROTEIN"/>
    <property type="match status" value="1"/>
</dbReference>
<organism evidence="7 8">
    <name type="scientific">Candidatus Lambdaproteobacteria bacterium RIFOXYD2_FULL_50_16</name>
    <dbReference type="NCBI Taxonomy" id="1817772"/>
    <lineage>
        <taxon>Bacteria</taxon>
        <taxon>Pseudomonadati</taxon>
        <taxon>Pseudomonadota</taxon>
        <taxon>Candidatus Lambdaproteobacteria</taxon>
    </lineage>
</organism>
<dbReference type="AlphaFoldDB" id="A0A1F6G7G7"/>
<keyword evidence="4 6" id="KW-1133">Transmembrane helix</keyword>
<feature type="transmembrane region" description="Helical" evidence="6">
    <location>
        <begin position="219"/>
        <end position="243"/>
    </location>
</feature>
<feature type="transmembrane region" description="Helical" evidence="6">
    <location>
        <begin position="297"/>
        <end position="318"/>
    </location>
</feature>